<comment type="caution">
    <text evidence="1">The sequence shown here is derived from an EMBL/GenBank/DDBJ whole genome shotgun (WGS) entry which is preliminary data.</text>
</comment>
<accession>A0AAD7N0W8</accession>
<organism evidence="1 2">
    <name type="scientific">Mycena maculata</name>
    <dbReference type="NCBI Taxonomy" id="230809"/>
    <lineage>
        <taxon>Eukaryota</taxon>
        <taxon>Fungi</taxon>
        <taxon>Dikarya</taxon>
        <taxon>Basidiomycota</taxon>
        <taxon>Agaricomycotina</taxon>
        <taxon>Agaricomycetes</taxon>
        <taxon>Agaricomycetidae</taxon>
        <taxon>Agaricales</taxon>
        <taxon>Marasmiineae</taxon>
        <taxon>Mycenaceae</taxon>
        <taxon>Mycena</taxon>
    </lineage>
</organism>
<reference evidence="1" key="1">
    <citation type="submission" date="2023-03" db="EMBL/GenBank/DDBJ databases">
        <title>Massive genome expansion in bonnet fungi (Mycena s.s.) driven by repeated elements and novel gene families across ecological guilds.</title>
        <authorList>
            <consortium name="Lawrence Berkeley National Laboratory"/>
            <person name="Harder C.B."/>
            <person name="Miyauchi S."/>
            <person name="Viragh M."/>
            <person name="Kuo A."/>
            <person name="Thoen E."/>
            <person name="Andreopoulos B."/>
            <person name="Lu D."/>
            <person name="Skrede I."/>
            <person name="Drula E."/>
            <person name="Henrissat B."/>
            <person name="Morin E."/>
            <person name="Kohler A."/>
            <person name="Barry K."/>
            <person name="LaButti K."/>
            <person name="Morin E."/>
            <person name="Salamov A."/>
            <person name="Lipzen A."/>
            <person name="Mereny Z."/>
            <person name="Hegedus B."/>
            <person name="Baldrian P."/>
            <person name="Stursova M."/>
            <person name="Weitz H."/>
            <person name="Taylor A."/>
            <person name="Grigoriev I.V."/>
            <person name="Nagy L.G."/>
            <person name="Martin F."/>
            <person name="Kauserud H."/>
        </authorList>
    </citation>
    <scope>NUCLEOTIDE SEQUENCE</scope>
    <source>
        <strain evidence="1">CBHHK188m</strain>
    </source>
</reference>
<proteinExistence type="predicted"/>
<dbReference type="Proteomes" id="UP001215280">
    <property type="component" value="Unassembled WGS sequence"/>
</dbReference>
<sequence length="342" mass="38369">MSQYTSITGTAYANVRALKEIHLVLKTVQELAALATLDGLDTRDWSSQTAVTWVLLELSRAAFTTVCTSPSFSVNRTYHVSNNLQWFSGSLYYCCTIFDLFVPDAPVDPAAIQNCATGFWKQQESLLREQIILHSHAEYLTTGNLENIVIDCLREQLEEVLGRLRVIPALPLNSEEKNNIRAREDVYKAEKGNVCSARKTENIIKTGVKAALGAWGGMRESGIAQNGMKTTGIGRQRHEQGKRNDANCSSFSATTRGLEVSIEASIPCWTGTALLNKLNPKYKSMMNEYVNDCGQHIFNCIQDVEFSLEVKGSEKLNEDWISMRPVDGQIKNIEYKIRHTWF</sequence>
<dbReference type="AlphaFoldDB" id="A0AAD7N0W8"/>
<evidence type="ECO:0000313" key="1">
    <source>
        <dbReference type="EMBL" id="KAJ7740767.1"/>
    </source>
</evidence>
<gene>
    <name evidence="1" type="ORF">DFH07DRAFT_778351</name>
</gene>
<name>A0AAD7N0W8_9AGAR</name>
<keyword evidence="2" id="KW-1185">Reference proteome</keyword>
<protein>
    <submittedName>
        <fullName evidence="1">Uncharacterized protein</fullName>
    </submittedName>
</protein>
<dbReference type="EMBL" id="JARJLG010000126">
    <property type="protein sequence ID" value="KAJ7740767.1"/>
    <property type="molecule type" value="Genomic_DNA"/>
</dbReference>
<evidence type="ECO:0000313" key="2">
    <source>
        <dbReference type="Proteomes" id="UP001215280"/>
    </source>
</evidence>